<dbReference type="Pfam" id="PF00005">
    <property type="entry name" value="ABC_tran"/>
    <property type="match status" value="1"/>
</dbReference>
<feature type="domain" description="ABC transporter" evidence="11">
    <location>
        <begin position="2"/>
        <end position="237"/>
    </location>
</feature>
<evidence type="ECO:0000256" key="1">
    <source>
        <dbReference type="ARBA" id="ARBA00004202"/>
    </source>
</evidence>
<dbReference type="InterPro" id="IPR050095">
    <property type="entry name" value="ECF_ABC_transporter_ATP-bd"/>
</dbReference>
<dbReference type="RefSeq" id="WP_125942924.1">
    <property type="nucleotide sequence ID" value="NZ_PXZH01000001.1"/>
</dbReference>
<dbReference type="FunFam" id="3.40.50.300:FF:000224">
    <property type="entry name" value="Energy-coupling factor transporter ATP-binding protein EcfA"/>
    <property type="match status" value="1"/>
</dbReference>
<name>A0A3R9YG23_9ENTE</name>
<keyword evidence="5 10" id="KW-0547">Nucleotide-binding</keyword>
<proteinExistence type="inferred from homology"/>
<dbReference type="PROSITE" id="PS00211">
    <property type="entry name" value="ABC_TRANSPORTER_1"/>
    <property type="match status" value="1"/>
</dbReference>
<evidence type="ECO:0000256" key="7">
    <source>
        <dbReference type="ARBA" id="ARBA00022967"/>
    </source>
</evidence>
<dbReference type="GO" id="GO:0043190">
    <property type="term" value="C:ATP-binding cassette (ABC) transporter complex"/>
    <property type="evidence" value="ECO:0007669"/>
    <property type="project" value="TreeGrafter"/>
</dbReference>
<dbReference type="Gene3D" id="3.40.50.300">
    <property type="entry name" value="P-loop containing nucleotide triphosphate hydrolases"/>
    <property type="match status" value="1"/>
</dbReference>
<dbReference type="GO" id="GO:0042626">
    <property type="term" value="F:ATPase-coupled transmembrane transporter activity"/>
    <property type="evidence" value="ECO:0007669"/>
    <property type="project" value="TreeGrafter"/>
</dbReference>
<dbReference type="SUPFAM" id="SSF52540">
    <property type="entry name" value="P-loop containing nucleoside triphosphate hydrolases"/>
    <property type="match status" value="1"/>
</dbReference>
<dbReference type="OrthoDB" id="9784332at2"/>
<comment type="similarity">
    <text evidence="2 10">Belongs to the ABC transporter superfamily.</text>
</comment>
<comment type="caution">
    <text evidence="12">The sequence shown here is derived from an EMBL/GenBank/DDBJ whole genome shotgun (WGS) entry which is preliminary data.</text>
</comment>
<keyword evidence="4 10" id="KW-1003">Cell membrane</keyword>
<protein>
    <recommendedName>
        <fullName evidence="10">ABC transporter ATP-binding protein</fullName>
    </recommendedName>
</protein>
<evidence type="ECO:0000313" key="13">
    <source>
        <dbReference type="Proteomes" id="UP000277864"/>
    </source>
</evidence>
<comment type="subcellular location">
    <subcellularLocation>
        <location evidence="1 10">Cell membrane</location>
        <topology evidence="1 10">Peripheral membrane protein</topology>
    </subcellularLocation>
</comment>
<evidence type="ECO:0000256" key="5">
    <source>
        <dbReference type="ARBA" id="ARBA00022741"/>
    </source>
</evidence>
<dbReference type="Proteomes" id="UP000277864">
    <property type="component" value="Unassembled WGS sequence"/>
</dbReference>
<evidence type="ECO:0000256" key="10">
    <source>
        <dbReference type="RuleBase" id="RU364103"/>
    </source>
</evidence>
<dbReference type="InterPro" id="IPR003439">
    <property type="entry name" value="ABC_transporter-like_ATP-bd"/>
</dbReference>
<keyword evidence="7" id="KW-1278">Translocase</keyword>
<sequence length="271" mass="30857">MFKVEKMCVGYDSQEEILHNITLDLDNHHPIGILGANGSGKSTLFLTLVGLLKPSKGKIIFGDKKLGYSKKELFRFRQKVGIVFQEPDQQIFYTIVEDDVAFALRNLGIAEEEIAKRLDVAFDLLDIQHLRKKTIQYLSYGQKKRVAIASVLVLETEWILLDEPTAGLDPAGRSHMIHIIKRLISEGKKVILSSHDMDLMYDICQYFYVLKEGNLILEGTKQQVFLEKNLLLDAKLEQPWLVKIHQQLGLPLYQDEAEFSKQVATGGKHYG</sequence>
<evidence type="ECO:0000256" key="4">
    <source>
        <dbReference type="ARBA" id="ARBA00022475"/>
    </source>
</evidence>
<keyword evidence="3 10" id="KW-0813">Transport</keyword>
<dbReference type="GO" id="GO:0005524">
    <property type="term" value="F:ATP binding"/>
    <property type="evidence" value="ECO:0007669"/>
    <property type="project" value="UniProtKB-UniRule"/>
</dbReference>
<dbReference type="NCBIfam" id="TIGR01166">
    <property type="entry name" value="cbiO"/>
    <property type="match status" value="1"/>
</dbReference>
<dbReference type="InterPro" id="IPR003593">
    <property type="entry name" value="AAA+_ATPase"/>
</dbReference>
<evidence type="ECO:0000256" key="9">
    <source>
        <dbReference type="ARBA" id="ARBA00025157"/>
    </source>
</evidence>
<comment type="function">
    <text evidence="10">Part of an ABC transporter complex. Responsible for energy coupling to the transport system.</text>
</comment>
<evidence type="ECO:0000256" key="8">
    <source>
        <dbReference type="ARBA" id="ARBA00023136"/>
    </source>
</evidence>
<dbReference type="PANTHER" id="PTHR43553:SF24">
    <property type="entry name" value="ENERGY-COUPLING FACTOR TRANSPORTER ATP-BINDING PROTEIN ECFA1"/>
    <property type="match status" value="1"/>
</dbReference>
<organism evidence="12 13">
    <name type="scientific">Vagococcus humatus</name>
    <dbReference type="NCBI Taxonomy" id="1889241"/>
    <lineage>
        <taxon>Bacteria</taxon>
        <taxon>Bacillati</taxon>
        <taxon>Bacillota</taxon>
        <taxon>Bacilli</taxon>
        <taxon>Lactobacillales</taxon>
        <taxon>Enterococcaceae</taxon>
        <taxon>Vagococcus</taxon>
    </lineage>
</organism>
<gene>
    <name evidence="12" type="ORF">C7P63_04355</name>
</gene>
<dbReference type="CDD" id="cd03225">
    <property type="entry name" value="ABC_cobalt_CbiO_domain1"/>
    <property type="match status" value="1"/>
</dbReference>
<evidence type="ECO:0000256" key="6">
    <source>
        <dbReference type="ARBA" id="ARBA00022840"/>
    </source>
</evidence>
<dbReference type="GO" id="GO:0006824">
    <property type="term" value="P:cobalt ion transport"/>
    <property type="evidence" value="ECO:0007669"/>
    <property type="project" value="InterPro"/>
</dbReference>
<dbReference type="AlphaFoldDB" id="A0A3R9YG23"/>
<dbReference type="InterPro" id="IPR027417">
    <property type="entry name" value="P-loop_NTPase"/>
</dbReference>
<dbReference type="PANTHER" id="PTHR43553">
    <property type="entry name" value="HEAVY METAL TRANSPORTER"/>
    <property type="match status" value="1"/>
</dbReference>
<accession>A0A3R9YG23</accession>
<keyword evidence="6 10" id="KW-0067">ATP-binding</keyword>
<reference evidence="12 13" key="1">
    <citation type="submission" date="2018-03" db="EMBL/GenBank/DDBJ databases">
        <authorList>
            <person name="Gulvik C.A."/>
        </authorList>
    </citation>
    <scope>NUCLEOTIDE SEQUENCE [LARGE SCALE GENOMIC DNA]</scope>
    <source>
        <strain evidence="12 13">JCM 31581</strain>
    </source>
</reference>
<dbReference type="InterPro" id="IPR005876">
    <property type="entry name" value="Co_trans_ATP-bd"/>
</dbReference>
<evidence type="ECO:0000256" key="2">
    <source>
        <dbReference type="ARBA" id="ARBA00005417"/>
    </source>
</evidence>
<dbReference type="PROSITE" id="PS50893">
    <property type="entry name" value="ABC_TRANSPORTER_2"/>
    <property type="match status" value="1"/>
</dbReference>
<comment type="function">
    <text evidence="9">Probably part of an ABC transporter complex. Responsible for energy coupling to the transport system.</text>
</comment>
<dbReference type="InterPro" id="IPR015856">
    <property type="entry name" value="ABC_transpr_CbiO/EcfA_su"/>
</dbReference>
<keyword evidence="8 10" id="KW-0472">Membrane</keyword>
<evidence type="ECO:0000256" key="3">
    <source>
        <dbReference type="ARBA" id="ARBA00022448"/>
    </source>
</evidence>
<dbReference type="GO" id="GO:0016887">
    <property type="term" value="F:ATP hydrolysis activity"/>
    <property type="evidence" value="ECO:0007669"/>
    <property type="project" value="InterPro"/>
</dbReference>
<keyword evidence="13" id="KW-1185">Reference proteome</keyword>
<dbReference type="InterPro" id="IPR017871">
    <property type="entry name" value="ABC_transporter-like_CS"/>
</dbReference>
<evidence type="ECO:0000313" key="12">
    <source>
        <dbReference type="EMBL" id="RST90311.1"/>
    </source>
</evidence>
<evidence type="ECO:0000259" key="11">
    <source>
        <dbReference type="PROSITE" id="PS50893"/>
    </source>
</evidence>
<dbReference type="EMBL" id="PXZH01000001">
    <property type="protein sequence ID" value="RST90311.1"/>
    <property type="molecule type" value="Genomic_DNA"/>
</dbReference>
<dbReference type="SMART" id="SM00382">
    <property type="entry name" value="AAA"/>
    <property type="match status" value="1"/>
</dbReference>